<proteinExistence type="predicted"/>
<accession>A0A8H5C393</accession>
<reference evidence="2 3" key="1">
    <citation type="journal article" date="2020" name="ISME J.">
        <title>Uncovering the hidden diversity of litter-decomposition mechanisms in mushroom-forming fungi.</title>
        <authorList>
            <person name="Floudas D."/>
            <person name="Bentzer J."/>
            <person name="Ahren D."/>
            <person name="Johansson T."/>
            <person name="Persson P."/>
            <person name="Tunlid A."/>
        </authorList>
    </citation>
    <scope>NUCLEOTIDE SEQUENCE [LARGE SCALE GENOMIC DNA]</scope>
    <source>
        <strain evidence="2 3">CBS 291.85</strain>
    </source>
</reference>
<comment type="caution">
    <text evidence="2">The sequence shown here is derived from an EMBL/GenBank/DDBJ whole genome shotgun (WGS) entry which is preliminary data.</text>
</comment>
<evidence type="ECO:0000313" key="2">
    <source>
        <dbReference type="EMBL" id="KAF5334173.1"/>
    </source>
</evidence>
<evidence type="ECO:0000256" key="1">
    <source>
        <dbReference type="SAM" id="MobiDB-lite"/>
    </source>
</evidence>
<feature type="compositionally biased region" description="Low complexity" evidence="1">
    <location>
        <begin position="91"/>
        <end position="108"/>
    </location>
</feature>
<dbReference type="EMBL" id="JAACJM010000266">
    <property type="protein sequence ID" value="KAF5334173.1"/>
    <property type="molecule type" value="Genomic_DNA"/>
</dbReference>
<feature type="compositionally biased region" description="Basic and acidic residues" evidence="1">
    <location>
        <begin position="261"/>
        <end position="270"/>
    </location>
</feature>
<name>A0A8H5C393_9AGAR</name>
<protein>
    <submittedName>
        <fullName evidence="2">Uncharacterized protein</fullName>
    </submittedName>
</protein>
<keyword evidence="3" id="KW-1185">Reference proteome</keyword>
<feature type="compositionally biased region" description="Acidic residues" evidence="1">
    <location>
        <begin position="363"/>
        <end position="388"/>
    </location>
</feature>
<feature type="compositionally biased region" description="Low complexity" evidence="1">
    <location>
        <begin position="514"/>
        <end position="523"/>
    </location>
</feature>
<feature type="compositionally biased region" description="Basic and acidic residues" evidence="1">
    <location>
        <begin position="526"/>
        <end position="535"/>
    </location>
</feature>
<feature type="compositionally biased region" description="Low complexity" evidence="1">
    <location>
        <begin position="474"/>
        <end position="507"/>
    </location>
</feature>
<dbReference type="AlphaFoldDB" id="A0A8H5C393"/>
<feature type="compositionally biased region" description="Polar residues" evidence="1">
    <location>
        <begin position="71"/>
        <end position="90"/>
    </location>
</feature>
<feature type="compositionally biased region" description="Low complexity" evidence="1">
    <location>
        <begin position="405"/>
        <end position="419"/>
    </location>
</feature>
<dbReference type="OrthoDB" id="3363891at2759"/>
<feature type="region of interest" description="Disordered" evidence="1">
    <location>
        <begin position="1"/>
        <end position="20"/>
    </location>
</feature>
<feature type="compositionally biased region" description="Polar residues" evidence="1">
    <location>
        <begin position="243"/>
        <end position="260"/>
    </location>
</feature>
<feature type="compositionally biased region" description="Polar residues" evidence="1">
    <location>
        <begin position="651"/>
        <end position="665"/>
    </location>
</feature>
<feature type="compositionally biased region" description="Polar residues" evidence="1">
    <location>
        <begin position="673"/>
        <end position="684"/>
    </location>
</feature>
<feature type="compositionally biased region" description="Polar residues" evidence="1">
    <location>
        <begin position="42"/>
        <end position="65"/>
    </location>
</feature>
<feature type="compositionally biased region" description="Basic and acidic residues" evidence="1">
    <location>
        <begin position="391"/>
        <end position="403"/>
    </location>
</feature>
<feature type="compositionally biased region" description="Polar residues" evidence="1">
    <location>
        <begin position="109"/>
        <end position="171"/>
    </location>
</feature>
<organism evidence="2 3">
    <name type="scientific">Tetrapyrgos nigripes</name>
    <dbReference type="NCBI Taxonomy" id="182062"/>
    <lineage>
        <taxon>Eukaryota</taxon>
        <taxon>Fungi</taxon>
        <taxon>Dikarya</taxon>
        <taxon>Basidiomycota</taxon>
        <taxon>Agaricomycotina</taxon>
        <taxon>Agaricomycetes</taxon>
        <taxon>Agaricomycetidae</taxon>
        <taxon>Agaricales</taxon>
        <taxon>Marasmiineae</taxon>
        <taxon>Marasmiaceae</taxon>
        <taxon>Tetrapyrgos</taxon>
    </lineage>
</organism>
<feature type="region of interest" description="Disordered" evidence="1">
    <location>
        <begin position="234"/>
        <end position="270"/>
    </location>
</feature>
<feature type="region of interest" description="Disordered" evidence="1">
    <location>
        <begin position="580"/>
        <end position="748"/>
    </location>
</feature>
<feature type="compositionally biased region" description="Low complexity" evidence="1">
    <location>
        <begin position="726"/>
        <end position="737"/>
    </location>
</feature>
<feature type="region of interest" description="Disordered" evidence="1">
    <location>
        <begin position="354"/>
        <end position="566"/>
    </location>
</feature>
<feature type="compositionally biased region" description="Basic and acidic residues" evidence="1">
    <location>
        <begin position="611"/>
        <end position="629"/>
    </location>
</feature>
<gene>
    <name evidence="2" type="ORF">D9758_014828</name>
</gene>
<feature type="region of interest" description="Disordered" evidence="1">
    <location>
        <begin position="39"/>
        <end position="201"/>
    </location>
</feature>
<evidence type="ECO:0000313" key="3">
    <source>
        <dbReference type="Proteomes" id="UP000559256"/>
    </source>
</evidence>
<feature type="compositionally biased region" description="Polar residues" evidence="1">
    <location>
        <begin position="177"/>
        <end position="187"/>
    </location>
</feature>
<sequence length="899" mass="98181">MALTQSARIPGPGPSWDEEVVPVLRQRLENESRTLARRISAVSASSNDDLASDTPYNPNGYSNHSSRTRPAASTRTSSERSVNSARVNGASSQRPPSSRSRTYSQPYQVDSQSSKGKQVNGVNYSRPGSATRSPDNLSSSQNSIRPISPRPSVTDTPKPTRIPQPTRSRATSIAGHSHSSSQNTNTVDGLLHGSSHQDPSRSADLWIVHEAPPTIASSAASSLTSAQRHAPDLLQEPAPFKPGSTSSSYENLDTNLSKPRPSNDSEERPFEHWYRGEVSRNGGVGELRVAKRQEMLEIANFGHDLEKKQSGPRNAITDAIEERRRRRKRADSLGEIGERASFYMDEEKAREIARVLDENPLTDVEDGDPMDIDYDEDGDEDGESEYYDPPEQTRSHSSFDHYNHSATTAAAAASSSSSSRYYDPRSTTPTPATVGGPGARSNPRTTTPTMQRGRSEPPPLPERESGPGQQQSRTKSPGTPSSSITGTPQRGKRGASPGTSPGTPGSANKKSRMTASKATQAKLAAKKKEELEKSRKSVAYYPDPGENEDMAHAIPTWTQPVPKQGNWDDVVLPVVARKKGLDGHFQQADGSPRPKESSDMVAPAPGTFGYDHSKYRPPREDIPMDEFGRPMRPIQGGRQGDDDLDLDDDYTTPTQPNPNHTSNPNPYDEVPLPTSSRSRQNGYGDQQPPHSPAPFSDYGPHARREMRMGPMGGMNGTEVDLERLAQEGQGQGQKEQGQGQGQGQDEEEVSGGCCNSYLLRYLMSFHLRTLPTSTPRTLELSPFSLSPSVCSSLRSSLPLHVHGSLPFVLSVVAHYQSPFVVSSSLLVSSLCSGFVRLLYLLWLPPVMSWARCGGNAFVIPPLYRLHYPAPTPTLRPIPITHPYRYHPQVSVCICLVIFS</sequence>
<dbReference type="Proteomes" id="UP000559256">
    <property type="component" value="Unassembled WGS sequence"/>
</dbReference>